<dbReference type="PANTHER" id="PTHR43401">
    <property type="entry name" value="L-THREONINE 3-DEHYDROGENASE"/>
    <property type="match status" value="1"/>
</dbReference>
<comment type="caution">
    <text evidence="6">The sequence shown here is derived from an EMBL/GenBank/DDBJ whole genome shotgun (WGS) entry which is preliminary data.</text>
</comment>
<dbReference type="SMART" id="SM00829">
    <property type="entry name" value="PKS_ER"/>
    <property type="match status" value="1"/>
</dbReference>
<accession>A0A9D2SEG2</accession>
<reference evidence="6" key="1">
    <citation type="journal article" date="2021" name="PeerJ">
        <title>Extensive microbial diversity within the chicken gut microbiome revealed by metagenomics and culture.</title>
        <authorList>
            <person name="Gilroy R."/>
            <person name="Ravi A."/>
            <person name="Getino M."/>
            <person name="Pursley I."/>
            <person name="Horton D.L."/>
            <person name="Alikhan N.F."/>
            <person name="Baker D."/>
            <person name="Gharbi K."/>
            <person name="Hall N."/>
            <person name="Watson M."/>
            <person name="Adriaenssens E.M."/>
            <person name="Foster-Nyarko E."/>
            <person name="Jarju S."/>
            <person name="Secka A."/>
            <person name="Antonio M."/>
            <person name="Oren A."/>
            <person name="Chaudhuri R.R."/>
            <person name="La Ragione R."/>
            <person name="Hildebrand F."/>
            <person name="Pallen M.J."/>
        </authorList>
    </citation>
    <scope>NUCLEOTIDE SEQUENCE</scope>
    <source>
        <strain evidence="6">USAMLcec3-2134</strain>
    </source>
</reference>
<dbReference type="InterPro" id="IPR036291">
    <property type="entry name" value="NAD(P)-bd_dom_sf"/>
</dbReference>
<gene>
    <name evidence="6" type="ORF">H9763_11515</name>
</gene>
<dbReference type="Pfam" id="PF08240">
    <property type="entry name" value="ADH_N"/>
    <property type="match status" value="1"/>
</dbReference>
<keyword evidence="1 4" id="KW-0479">Metal-binding</keyword>
<dbReference type="InterPro" id="IPR020843">
    <property type="entry name" value="ER"/>
</dbReference>
<dbReference type="InterPro" id="IPR013154">
    <property type="entry name" value="ADH-like_N"/>
</dbReference>
<dbReference type="Gene3D" id="3.90.180.10">
    <property type="entry name" value="Medium-chain alcohol dehydrogenases, catalytic domain"/>
    <property type="match status" value="2"/>
</dbReference>
<dbReference type="PANTHER" id="PTHR43401:SF2">
    <property type="entry name" value="L-THREONINE 3-DEHYDROGENASE"/>
    <property type="match status" value="1"/>
</dbReference>
<reference evidence="6" key="2">
    <citation type="submission" date="2021-04" db="EMBL/GenBank/DDBJ databases">
        <authorList>
            <person name="Gilroy R."/>
        </authorList>
    </citation>
    <scope>NUCLEOTIDE SEQUENCE</scope>
    <source>
        <strain evidence="6">USAMLcec3-2134</strain>
    </source>
</reference>
<evidence type="ECO:0000256" key="3">
    <source>
        <dbReference type="ARBA" id="ARBA00023002"/>
    </source>
</evidence>
<dbReference type="EMBL" id="DWXE01000043">
    <property type="protein sequence ID" value="HJB92076.1"/>
    <property type="molecule type" value="Genomic_DNA"/>
</dbReference>
<evidence type="ECO:0000256" key="4">
    <source>
        <dbReference type="RuleBase" id="RU361277"/>
    </source>
</evidence>
<keyword evidence="3" id="KW-0560">Oxidoreductase</keyword>
<dbReference type="GO" id="GO:0016491">
    <property type="term" value="F:oxidoreductase activity"/>
    <property type="evidence" value="ECO:0007669"/>
    <property type="project" value="UniProtKB-KW"/>
</dbReference>
<dbReference type="SUPFAM" id="SSF50129">
    <property type="entry name" value="GroES-like"/>
    <property type="match status" value="1"/>
</dbReference>
<comment type="similarity">
    <text evidence="4">Belongs to the zinc-containing alcohol dehydrogenase family.</text>
</comment>
<dbReference type="Proteomes" id="UP000886883">
    <property type="component" value="Unassembled WGS sequence"/>
</dbReference>
<dbReference type="Gene3D" id="3.40.50.720">
    <property type="entry name" value="NAD(P)-binding Rossmann-like Domain"/>
    <property type="match status" value="1"/>
</dbReference>
<dbReference type="InterPro" id="IPR050129">
    <property type="entry name" value="Zn_alcohol_dh"/>
</dbReference>
<sequence>MLAAVVKRPGELVIEQVEKPVPGPRQFLIKTLAASICNATDNHILEGIFDGYHDRYPQILGHEVCGRVVEVGSEVTEVKPGDRIAMYTPYGAFAEYVPVDADGYGYAMVPENVPDEVASICEMFDGAFRSTIACAEVKKGEKILIVGAGPMGLTAAAAAVACGATVAVTDLYQNRLDKALEMGASFAYNRSEMSSEEILQALMRDLGPVDTACMCIALDRSRENDAFYLPVEALKENGRMTGLCVEVKLKDHNHWMNPFHLTRKNIKFRHNLERPGTVADFQRGYDMVGEGKIPMEKLITHRIDLDGLPWALDLCHNHPDQCIKVVVYPKRSEERKGEPV</sequence>
<protein>
    <submittedName>
        <fullName evidence="6">Alcohol dehydrogenase catalytic domain-containing protein</fullName>
    </submittedName>
</protein>
<evidence type="ECO:0000313" key="6">
    <source>
        <dbReference type="EMBL" id="HJB92076.1"/>
    </source>
</evidence>
<dbReference type="PROSITE" id="PS00059">
    <property type="entry name" value="ADH_ZINC"/>
    <property type="match status" value="1"/>
</dbReference>
<name>A0A9D2SEG2_9FIRM</name>
<dbReference type="InterPro" id="IPR011032">
    <property type="entry name" value="GroES-like_sf"/>
</dbReference>
<comment type="cofactor">
    <cofactor evidence="4">
        <name>Zn(2+)</name>
        <dbReference type="ChEBI" id="CHEBI:29105"/>
    </cofactor>
</comment>
<dbReference type="GO" id="GO:0008270">
    <property type="term" value="F:zinc ion binding"/>
    <property type="evidence" value="ECO:0007669"/>
    <property type="project" value="InterPro"/>
</dbReference>
<dbReference type="InterPro" id="IPR013149">
    <property type="entry name" value="ADH-like_C"/>
</dbReference>
<organism evidence="6 7">
    <name type="scientific">Candidatus Eisenbergiella merdigallinarum</name>
    <dbReference type="NCBI Taxonomy" id="2838552"/>
    <lineage>
        <taxon>Bacteria</taxon>
        <taxon>Bacillati</taxon>
        <taxon>Bacillota</taxon>
        <taxon>Clostridia</taxon>
        <taxon>Lachnospirales</taxon>
        <taxon>Lachnospiraceae</taxon>
        <taxon>Eisenbergiella</taxon>
    </lineage>
</organism>
<dbReference type="Pfam" id="PF00107">
    <property type="entry name" value="ADH_zinc_N"/>
    <property type="match status" value="1"/>
</dbReference>
<proteinExistence type="inferred from homology"/>
<evidence type="ECO:0000256" key="1">
    <source>
        <dbReference type="ARBA" id="ARBA00022723"/>
    </source>
</evidence>
<dbReference type="AlphaFoldDB" id="A0A9D2SEG2"/>
<feature type="domain" description="Enoyl reductase (ER)" evidence="5">
    <location>
        <begin position="7"/>
        <end position="327"/>
    </location>
</feature>
<dbReference type="InterPro" id="IPR002328">
    <property type="entry name" value="ADH_Zn_CS"/>
</dbReference>
<evidence type="ECO:0000256" key="2">
    <source>
        <dbReference type="ARBA" id="ARBA00022833"/>
    </source>
</evidence>
<evidence type="ECO:0000259" key="5">
    <source>
        <dbReference type="SMART" id="SM00829"/>
    </source>
</evidence>
<evidence type="ECO:0000313" key="7">
    <source>
        <dbReference type="Proteomes" id="UP000886883"/>
    </source>
</evidence>
<keyword evidence="2 4" id="KW-0862">Zinc</keyword>
<dbReference type="SUPFAM" id="SSF51735">
    <property type="entry name" value="NAD(P)-binding Rossmann-fold domains"/>
    <property type="match status" value="1"/>
</dbReference>